<dbReference type="GO" id="GO:0004458">
    <property type="term" value="F:D-lactate dehydrogenase (cytochrome) activity"/>
    <property type="evidence" value="ECO:0007669"/>
    <property type="project" value="UniProtKB-EC"/>
</dbReference>
<gene>
    <name evidence="13" type="ORF">HALO32_00648</name>
</gene>
<dbReference type="FunFam" id="1.10.1060.10:FF:000019">
    <property type="entry name" value="Oxidoreductase/iron-sulfur cluster-binding protein"/>
    <property type="match status" value="1"/>
</dbReference>
<comment type="similarity">
    <text evidence="2">Belongs to the FAD-binding oxidoreductase/transferase type 4 family.</text>
</comment>
<dbReference type="Pfam" id="PF13183">
    <property type="entry name" value="Fer4_8"/>
    <property type="match status" value="1"/>
</dbReference>
<evidence type="ECO:0000313" key="14">
    <source>
        <dbReference type="Proteomes" id="UP000326725"/>
    </source>
</evidence>
<keyword evidence="14" id="KW-1185">Reference proteome</keyword>
<evidence type="ECO:0000313" key="13">
    <source>
        <dbReference type="EMBL" id="VVZ94595.1"/>
    </source>
</evidence>
<keyword evidence="7 13" id="KW-0560">Oxidoreductase</keyword>
<proteinExistence type="inferred from homology"/>
<dbReference type="Gene3D" id="1.10.1060.10">
    <property type="entry name" value="Alpha-helical ferredoxin"/>
    <property type="match status" value="1"/>
</dbReference>
<keyword evidence="4" id="KW-0479">Metal-binding</keyword>
<evidence type="ECO:0000259" key="11">
    <source>
        <dbReference type="PROSITE" id="PS51379"/>
    </source>
</evidence>
<evidence type="ECO:0000256" key="8">
    <source>
        <dbReference type="ARBA" id="ARBA00023004"/>
    </source>
</evidence>
<dbReference type="InterPro" id="IPR017900">
    <property type="entry name" value="4Fe4S_Fe_S_CS"/>
</dbReference>
<dbReference type="Pfam" id="PF01565">
    <property type="entry name" value="FAD_binding_4"/>
    <property type="match status" value="1"/>
</dbReference>
<dbReference type="InterPro" id="IPR016166">
    <property type="entry name" value="FAD-bd_PCMH"/>
</dbReference>
<organism evidence="13 14">
    <name type="scientific">Halomonas lysinitropha</name>
    <dbReference type="NCBI Taxonomy" id="2607506"/>
    <lineage>
        <taxon>Bacteria</taxon>
        <taxon>Pseudomonadati</taxon>
        <taxon>Pseudomonadota</taxon>
        <taxon>Gammaproteobacteria</taxon>
        <taxon>Oceanospirillales</taxon>
        <taxon>Halomonadaceae</taxon>
        <taxon>Halomonas</taxon>
    </lineage>
</organism>
<protein>
    <recommendedName>
        <fullName evidence="10">D-lactate dehydrogenase (cytochrome)</fullName>
        <ecNumber evidence="10">1.1.2.4</ecNumber>
    </recommendedName>
</protein>
<dbReference type="EC" id="1.1.2.4" evidence="10"/>
<evidence type="ECO:0000256" key="1">
    <source>
        <dbReference type="ARBA" id="ARBA00001974"/>
    </source>
</evidence>
<dbReference type="AlphaFoldDB" id="A0A5K1HZG6"/>
<sequence>MMSMSAWRELKDALAATIPAERLIDDPLRTLAYGTDASFYRLIPQLVVRPQNEAELQRTLAECRERELPVTFRAAGTSLSGQAVTDSVLIQMGRGWRDHEILDEGKAICLQPGVIGARANQLLAPYGRKIGPDPASIASCMVGGIAANNASGMCCGTAQNSYRTVRDIRVILADGSLLDTADADSVAAFRASHGELLAGLERLAAETCDNAELAEKIRHKYRLKNTTGYALNSLVDFSDGIEILKHLMIGSEGTLGFISTITYDTVVDEPLKAAALAFFPDMGTTCRATIALKQSPVSAVELMDRAALRSVQDQPGMPEVLKTLPEGAAALLVDVRGNDEAELDARMQAVQATLEGIQALEPVTFTRDADAYALYWKIRKGLFPAVGAVRETGTTVIIEDVAFPIERLDEGVLALTDIFHRHGYRDAILFGHALEGNLHFVFPQGFEKPGEVERYQALMDEVAQLVGVEYGGSLKAEHGTGRNMAPYVELEWGPEAYALMWEIKALFDPGNLLNPEVILSRNPTLHLENLKPLPAADEIVDKCIECGFCEPVCPSTDLTLTPRQRIVIRRELARLEALGSQATDADRTRMKELEEAYVYQGIDTCAATGLCATQCPVGIDTGEMVRQLRHERAVDKAPLARRIGRHFSGATRVARGGLNAAGAARTVLGVNLMEKMSTGARRLSGDRLPQWSPALPRSASIRVLESVTSGDASRDKVVYLPSCATRIFGAAHDDKVEARSVMEITLALLDKAGYEVVLPEMIGHLCCGMAFQSKGQFEEAAHKGRELNRELLMASQNGRFPVLCDTSPCTLQMRKHLDERLEMLEPVAFAHDHLLPRLAITPLDERVAVHVTCSSTRMGLDDKFVRLARACANEVVVPAGIDCCGFAGDKGFNTPELNAVALEGLAEEVAECSAGYSNSRTCEIGLSQHGGIPYRSIFSLLDRASRAP</sequence>
<keyword evidence="5" id="KW-0274">FAD</keyword>
<evidence type="ECO:0000256" key="10">
    <source>
        <dbReference type="ARBA" id="ARBA00038897"/>
    </source>
</evidence>
<dbReference type="GO" id="GO:1903457">
    <property type="term" value="P:lactate catabolic process"/>
    <property type="evidence" value="ECO:0007669"/>
    <property type="project" value="TreeGrafter"/>
</dbReference>
<dbReference type="GO" id="GO:0046872">
    <property type="term" value="F:metal ion binding"/>
    <property type="evidence" value="ECO:0007669"/>
    <property type="project" value="UniProtKB-KW"/>
</dbReference>
<evidence type="ECO:0000256" key="6">
    <source>
        <dbReference type="ARBA" id="ARBA00022946"/>
    </source>
</evidence>
<evidence type="ECO:0000256" key="7">
    <source>
        <dbReference type="ARBA" id="ARBA00023002"/>
    </source>
</evidence>
<keyword evidence="9" id="KW-0411">Iron-sulfur</keyword>
<dbReference type="EMBL" id="CABVOU010000020">
    <property type="protein sequence ID" value="VVZ94595.1"/>
    <property type="molecule type" value="Genomic_DNA"/>
</dbReference>
<dbReference type="InterPro" id="IPR036318">
    <property type="entry name" value="FAD-bd_PCMH-like_sf"/>
</dbReference>
<dbReference type="Gene3D" id="1.10.45.10">
    <property type="entry name" value="Vanillyl-alcohol Oxidase, Chain A, domain 4"/>
    <property type="match status" value="1"/>
</dbReference>
<dbReference type="InterPro" id="IPR016167">
    <property type="entry name" value="FAD-bd_PCMH_sub1"/>
</dbReference>
<dbReference type="InterPro" id="IPR017896">
    <property type="entry name" value="4Fe4S_Fe-S-bd"/>
</dbReference>
<dbReference type="FunFam" id="1.10.45.10:FF:000001">
    <property type="entry name" value="D-lactate dehydrogenase mitochondrial"/>
    <property type="match status" value="1"/>
</dbReference>
<dbReference type="PANTHER" id="PTHR11748:SF111">
    <property type="entry name" value="D-LACTATE DEHYDROGENASE, MITOCHONDRIAL-RELATED"/>
    <property type="match status" value="1"/>
</dbReference>
<dbReference type="Gene3D" id="3.30.70.2190">
    <property type="match status" value="1"/>
</dbReference>
<evidence type="ECO:0000256" key="4">
    <source>
        <dbReference type="ARBA" id="ARBA00022723"/>
    </source>
</evidence>
<feature type="domain" description="4Fe-4S ferredoxin-type" evidence="11">
    <location>
        <begin position="532"/>
        <end position="563"/>
    </location>
</feature>
<dbReference type="GO" id="GO:0008720">
    <property type="term" value="F:D-lactate dehydrogenase (NAD+) activity"/>
    <property type="evidence" value="ECO:0007669"/>
    <property type="project" value="TreeGrafter"/>
</dbReference>
<dbReference type="InterPro" id="IPR006094">
    <property type="entry name" value="Oxid_FAD_bind_N"/>
</dbReference>
<dbReference type="InterPro" id="IPR016171">
    <property type="entry name" value="Vanillyl_alc_oxidase_C-sub2"/>
</dbReference>
<feature type="domain" description="FAD-binding PCMH-type" evidence="12">
    <location>
        <begin position="40"/>
        <end position="268"/>
    </location>
</feature>
<keyword evidence="8" id="KW-0408">Iron</keyword>
<evidence type="ECO:0000256" key="9">
    <source>
        <dbReference type="ARBA" id="ARBA00023014"/>
    </source>
</evidence>
<dbReference type="SUPFAM" id="SSF46548">
    <property type="entry name" value="alpha-helical ferredoxin"/>
    <property type="match status" value="1"/>
</dbReference>
<dbReference type="PANTHER" id="PTHR11748">
    <property type="entry name" value="D-LACTATE DEHYDROGENASE"/>
    <property type="match status" value="1"/>
</dbReference>
<evidence type="ECO:0000256" key="2">
    <source>
        <dbReference type="ARBA" id="ARBA00008000"/>
    </source>
</evidence>
<dbReference type="PROSITE" id="PS00198">
    <property type="entry name" value="4FE4S_FER_1"/>
    <property type="match status" value="1"/>
</dbReference>
<dbReference type="InterPro" id="IPR004113">
    <property type="entry name" value="FAD-bd_oxidored_4_C"/>
</dbReference>
<name>A0A5K1HZG6_9GAMM</name>
<dbReference type="Gene3D" id="3.30.43.10">
    <property type="entry name" value="Uridine Diphospho-n-acetylenolpyruvylglucosamine Reductase, domain 2"/>
    <property type="match status" value="1"/>
</dbReference>
<dbReference type="PROSITE" id="PS51379">
    <property type="entry name" value="4FE4S_FER_2"/>
    <property type="match status" value="1"/>
</dbReference>
<comment type="cofactor">
    <cofactor evidence="1">
        <name>FAD</name>
        <dbReference type="ChEBI" id="CHEBI:57692"/>
    </cofactor>
</comment>
<evidence type="ECO:0000256" key="3">
    <source>
        <dbReference type="ARBA" id="ARBA00022630"/>
    </source>
</evidence>
<dbReference type="SUPFAM" id="SSF55103">
    <property type="entry name" value="FAD-linked oxidases, C-terminal domain"/>
    <property type="match status" value="1"/>
</dbReference>
<dbReference type="GO" id="GO:0051536">
    <property type="term" value="F:iron-sulfur cluster binding"/>
    <property type="evidence" value="ECO:0007669"/>
    <property type="project" value="UniProtKB-KW"/>
</dbReference>
<reference evidence="13 14" key="1">
    <citation type="submission" date="2019-09" db="EMBL/GenBank/DDBJ databases">
        <authorList>
            <person name="Criscuolo A."/>
        </authorList>
    </citation>
    <scope>NUCLEOTIDE SEQUENCE [LARGE SCALE GENOMIC DNA]</scope>
    <source>
        <strain evidence="14">3(2)</strain>
    </source>
</reference>
<dbReference type="Proteomes" id="UP000326725">
    <property type="component" value="Unassembled WGS sequence"/>
</dbReference>
<dbReference type="Gene3D" id="3.30.70.2740">
    <property type="match status" value="1"/>
</dbReference>
<keyword evidence="3" id="KW-0285">Flavoprotein</keyword>
<dbReference type="Pfam" id="PF02913">
    <property type="entry name" value="FAD-oxidase_C"/>
    <property type="match status" value="1"/>
</dbReference>
<dbReference type="GO" id="GO:0071949">
    <property type="term" value="F:FAD binding"/>
    <property type="evidence" value="ECO:0007669"/>
    <property type="project" value="InterPro"/>
</dbReference>
<dbReference type="Gene3D" id="3.30.465.10">
    <property type="match status" value="1"/>
</dbReference>
<dbReference type="InterPro" id="IPR009051">
    <property type="entry name" value="Helical_ferredxn"/>
</dbReference>
<dbReference type="InterPro" id="IPR016164">
    <property type="entry name" value="FAD-linked_Oxase-like_C"/>
</dbReference>
<dbReference type="PROSITE" id="PS51387">
    <property type="entry name" value="FAD_PCMH"/>
    <property type="match status" value="1"/>
</dbReference>
<evidence type="ECO:0000256" key="5">
    <source>
        <dbReference type="ARBA" id="ARBA00022827"/>
    </source>
</evidence>
<keyword evidence="6" id="KW-0809">Transit peptide</keyword>
<dbReference type="SUPFAM" id="SSF56176">
    <property type="entry name" value="FAD-binding/transporter-associated domain-like"/>
    <property type="match status" value="1"/>
</dbReference>
<dbReference type="InterPro" id="IPR016169">
    <property type="entry name" value="FAD-bd_PCMH_sub2"/>
</dbReference>
<accession>A0A5K1HZG6</accession>
<evidence type="ECO:0000259" key="12">
    <source>
        <dbReference type="PROSITE" id="PS51387"/>
    </source>
</evidence>